<evidence type="ECO:0000256" key="1">
    <source>
        <dbReference type="SAM" id="MobiDB-lite"/>
    </source>
</evidence>
<proteinExistence type="predicted"/>
<dbReference type="EMBL" id="VSRR010000699">
    <property type="protein sequence ID" value="MPC18654.1"/>
    <property type="molecule type" value="Genomic_DNA"/>
</dbReference>
<accession>A0A5B7DBD6</accession>
<gene>
    <name evidence="2" type="ORF">E2C01_011546</name>
</gene>
<dbReference type="Proteomes" id="UP000324222">
    <property type="component" value="Unassembled WGS sequence"/>
</dbReference>
<dbReference type="AlphaFoldDB" id="A0A5B7DBD6"/>
<comment type="caution">
    <text evidence="2">The sequence shown here is derived from an EMBL/GenBank/DDBJ whole genome shotgun (WGS) entry which is preliminary data.</text>
</comment>
<reference evidence="2 3" key="1">
    <citation type="submission" date="2019-05" db="EMBL/GenBank/DDBJ databases">
        <title>Another draft genome of Portunus trituberculatus and its Hox gene families provides insights of decapod evolution.</title>
        <authorList>
            <person name="Jeong J.-H."/>
            <person name="Song I."/>
            <person name="Kim S."/>
            <person name="Choi T."/>
            <person name="Kim D."/>
            <person name="Ryu S."/>
            <person name="Kim W."/>
        </authorList>
    </citation>
    <scope>NUCLEOTIDE SEQUENCE [LARGE SCALE GENOMIC DNA]</scope>
    <source>
        <tissue evidence="2">Muscle</tissue>
    </source>
</reference>
<name>A0A5B7DBD6_PORTR</name>
<keyword evidence="3" id="KW-1185">Reference proteome</keyword>
<evidence type="ECO:0000313" key="2">
    <source>
        <dbReference type="EMBL" id="MPC18654.1"/>
    </source>
</evidence>
<feature type="region of interest" description="Disordered" evidence="1">
    <location>
        <begin position="1"/>
        <end position="20"/>
    </location>
</feature>
<evidence type="ECO:0000313" key="3">
    <source>
        <dbReference type="Proteomes" id="UP000324222"/>
    </source>
</evidence>
<sequence length="76" mass="8074">MRAGQGSGERSARGTPSAHTWFTAGKSCCPAVSGKGSFLQHPQLPPPRRVRKEGEKLSLIPMKGKCKAGARRGLTD</sequence>
<feature type="region of interest" description="Disordered" evidence="1">
    <location>
        <begin position="35"/>
        <end position="55"/>
    </location>
</feature>
<organism evidence="2 3">
    <name type="scientific">Portunus trituberculatus</name>
    <name type="common">Swimming crab</name>
    <name type="synonym">Neptunus trituberculatus</name>
    <dbReference type="NCBI Taxonomy" id="210409"/>
    <lineage>
        <taxon>Eukaryota</taxon>
        <taxon>Metazoa</taxon>
        <taxon>Ecdysozoa</taxon>
        <taxon>Arthropoda</taxon>
        <taxon>Crustacea</taxon>
        <taxon>Multicrustacea</taxon>
        <taxon>Malacostraca</taxon>
        <taxon>Eumalacostraca</taxon>
        <taxon>Eucarida</taxon>
        <taxon>Decapoda</taxon>
        <taxon>Pleocyemata</taxon>
        <taxon>Brachyura</taxon>
        <taxon>Eubrachyura</taxon>
        <taxon>Portunoidea</taxon>
        <taxon>Portunidae</taxon>
        <taxon>Portuninae</taxon>
        <taxon>Portunus</taxon>
    </lineage>
</organism>
<protein>
    <submittedName>
        <fullName evidence="2">Uncharacterized protein</fullName>
    </submittedName>
</protein>